<comment type="subcellular location">
    <subcellularLocation>
        <location evidence="1">Nucleus</location>
    </subcellularLocation>
</comment>
<dbReference type="PANTHER" id="PTHR45801">
    <property type="entry name" value="OS07G0101800 PROTEIN"/>
    <property type="match status" value="1"/>
</dbReference>
<reference evidence="10 11" key="1">
    <citation type="journal article" date="2024" name="Plant J.">
        <title>Genome sequences and population genomics reveal climatic adaptation and genomic divergence between two closely related sweetgum species.</title>
        <authorList>
            <person name="Xu W.Q."/>
            <person name="Ren C.Q."/>
            <person name="Zhang X.Y."/>
            <person name="Comes H.P."/>
            <person name="Liu X.H."/>
            <person name="Li Y.G."/>
            <person name="Kettle C.J."/>
            <person name="Jalonen R."/>
            <person name="Gaisberger H."/>
            <person name="Ma Y.Z."/>
            <person name="Qiu Y.X."/>
        </authorList>
    </citation>
    <scope>NUCLEOTIDE SEQUENCE [LARGE SCALE GENOMIC DNA]</scope>
    <source>
        <strain evidence="10">Hangzhou</strain>
    </source>
</reference>
<proteinExistence type="predicted"/>
<protein>
    <recommendedName>
        <fullName evidence="9">C2H2-type domain-containing protein</fullName>
    </recommendedName>
</protein>
<keyword evidence="3 8" id="KW-0863">Zinc-finger</keyword>
<keyword evidence="11" id="KW-1185">Reference proteome</keyword>
<evidence type="ECO:0000256" key="3">
    <source>
        <dbReference type="ARBA" id="ARBA00022771"/>
    </source>
</evidence>
<evidence type="ECO:0000256" key="8">
    <source>
        <dbReference type="PROSITE-ProRule" id="PRU00042"/>
    </source>
</evidence>
<evidence type="ECO:0000256" key="2">
    <source>
        <dbReference type="ARBA" id="ARBA00022723"/>
    </source>
</evidence>
<dbReference type="Gene3D" id="3.30.160.60">
    <property type="entry name" value="Classic Zinc Finger"/>
    <property type="match status" value="1"/>
</dbReference>
<sequence>MSISGGSAMEQARYWMWMKRKNTLKPQHIQASMMNSFNDSWEEQAFAEDAAGPLGGCVWPPRSYSCNFCRREFRSAQALGGHMNVHRRDRARLKQSLSPHHEVQNDQNHDQKTCKSLGAQYPSEVGTIEYNQNNPNCNPSFVSSPHSPSRISASSTQENFSEHTFVSLYSSSNVQEHHSKTEVEKSPRIEESISLGRNNYVETNLSLGLDLVVGRNRPTGSSSDEAIRRKKHKTTTVVSSLPFFLKLCLNDRYHVHSDVHGVLHNSSMEDLDLELRLGDTPKVN</sequence>
<dbReference type="Pfam" id="PF13912">
    <property type="entry name" value="zf-C2H2_6"/>
    <property type="match status" value="1"/>
</dbReference>
<evidence type="ECO:0000259" key="9">
    <source>
        <dbReference type="PROSITE" id="PS50157"/>
    </source>
</evidence>
<evidence type="ECO:0000256" key="4">
    <source>
        <dbReference type="ARBA" id="ARBA00022833"/>
    </source>
</evidence>
<dbReference type="PROSITE" id="PS00028">
    <property type="entry name" value="ZINC_FINGER_C2H2_1"/>
    <property type="match status" value="1"/>
</dbReference>
<keyword evidence="6" id="KW-0804">Transcription</keyword>
<keyword evidence="4" id="KW-0862">Zinc</keyword>
<name>A0AAP0RSD0_LIQFO</name>
<dbReference type="Proteomes" id="UP001415857">
    <property type="component" value="Unassembled WGS sequence"/>
</dbReference>
<evidence type="ECO:0000256" key="7">
    <source>
        <dbReference type="ARBA" id="ARBA00023242"/>
    </source>
</evidence>
<dbReference type="InterPro" id="IPR013087">
    <property type="entry name" value="Znf_C2H2_type"/>
</dbReference>
<evidence type="ECO:0000313" key="11">
    <source>
        <dbReference type="Proteomes" id="UP001415857"/>
    </source>
</evidence>
<dbReference type="GO" id="GO:0005634">
    <property type="term" value="C:nucleus"/>
    <property type="evidence" value="ECO:0007669"/>
    <property type="project" value="UniProtKB-SubCell"/>
</dbReference>
<evidence type="ECO:0000256" key="6">
    <source>
        <dbReference type="ARBA" id="ARBA00023163"/>
    </source>
</evidence>
<organism evidence="10 11">
    <name type="scientific">Liquidambar formosana</name>
    <name type="common">Formosan gum</name>
    <dbReference type="NCBI Taxonomy" id="63359"/>
    <lineage>
        <taxon>Eukaryota</taxon>
        <taxon>Viridiplantae</taxon>
        <taxon>Streptophyta</taxon>
        <taxon>Embryophyta</taxon>
        <taxon>Tracheophyta</taxon>
        <taxon>Spermatophyta</taxon>
        <taxon>Magnoliopsida</taxon>
        <taxon>eudicotyledons</taxon>
        <taxon>Gunneridae</taxon>
        <taxon>Pentapetalae</taxon>
        <taxon>Saxifragales</taxon>
        <taxon>Altingiaceae</taxon>
        <taxon>Liquidambar</taxon>
    </lineage>
</organism>
<keyword evidence="2" id="KW-0479">Metal-binding</keyword>
<gene>
    <name evidence="10" type="ORF">L1049_012022</name>
</gene>
<keyword evidence="7" id="KW-0539">Nucleus</keyword>
<dbReference type="GO" id="GO:0008270">
    <property type="term" value="F:zinc ion binding"/>
    <property type="evidence" value="ECO:0007669"/>
    <property type="project" value="UniProtKB-KW"/>
</dbReference>
<dbReference type="InterPro" id="IPR036236">
    <property type="entry name" value="Znf_C2H2_sf"/>
</dbReference>
<dbReference type="PANTHER" id="PTHR45801:SF119">
    <property type="entry name" value="ZINC FINGER PROTEIN 10-LIKE"/>
    <property type="match status" value="1"/>
</dbReference>
<dbReference type="SUPFAM" id="SSF57667">
    <property type="entry name" value="beta-beta-alpha zinc fingers"/>
    <property type="match status" value="1"/>
</dbReference>
<evidence type="ECO:0000256" key="5">
    <source>
        <dbReference type="ARBA" id="ARBA00023015"/>
    </source>
</evidence>
<accession>A0AAP0RSD0</accession>
<comment type="caution">
    <text evidence="10">The sequence shown here is derived from an EMBL/GenBank/DDBJ whole genome shotgun (WGS) entry which is preliminary data.</text>
</comment>
<evidence type="ECO:0000313" key="10">
    <source>
        <dbReference type="EMBL" id="KAK9283770.1"/>
    </source>
</evidence>
<dbReference type="PROSITE" id="PS50157">
    <property type="entry name" value="ZINC_FINGER_C2H2_2"/>
    <property type="match status" value="1"/>
</dbReference>
<keyword evidence="5" id="KW-0805">Transcription regulation</keyword>
<dbReference type="EMBL" id="JBBPBK010000006">
    <property type="protein sequence ID" value="KAK9283770.1"/>
    <property type="molecule type" value="Genomic_DNA"/>
</dbReference>
<evidence type="ECO:0000256" key="1">
    <source>
        <dbReference type="ARBA" id="ARBA00004123"/>
    </source>
</evidence>
<dbReference type="AlphaFoldDB" id="A0AAP0RSD0"/>
<dbReference type="InterPro" id="IPR052426">
    <property type="entry name" value="Plant_dev_regulator"/>
</dbReference>
<feature type="domain" description="C2H2-type" evidence="9">
    <location>
        <begin position="64"/>
        <end position="91"/>
    </location>
</feature>